<feature type="signal peptide" evidence="9">
    <location>
        <begin position="1"/>
        <end position="21"/>
    </location>
</feature>
<comment type="subcellular location">
    <subcellularLocation>
        <location evidence="1">Cell membrane</location>
        <topology evidence="1">Lipid-anchor</topology>
    </subcellularLocation>
</comment>
<dbReference type="EMBL" id="OBEK01000003">
    <property type="protein sequence ID" value="SNZ14298.1"/>
    <property type="molecule type" value="Genomic_DNA"/>
</dbReference>
<keyword evidence="7" id="KW-0449">Lipoprotein</keyword>
<dbReference type="FunFam" id="3.10.105.10:FF:000001">
    <property type="entry name" value="Oligopeptide ABC transporter, oligopeptide-binding protein"/>
    <property type="match status" value="1"/>
</dbReference>
<proteinExistence type="inferred from homology"/>
<dbReference type="Gene3D" id="3.40.190.10">
    <property type="entry name" value="Periplasmic binding protein-like II"/>
    <property type="match status" value="1"/>
</dbReference>
<dbReference type="PANTHER" id="PTHR30290">
    <property type="entry name" value="PERIPLASMIC BINDING COMPONENT OF ABC TRANSPORTER"/>
    <property type="match status" value="1"/>
</dbReference>
<dbReference type="InterPro" id="IPR000914">
    <property type="entry name" value="SBP_5_dom"/>
</dbReference>
<dbReference type="Proteomes" id="UP000219356">
    <property type="component" value="Unassembled WGS sequence"/>
</dbReference>
<sequence length="567" mass="62868">MRKKNWLLVALVLVLSSFLAACSSGSDSSGGDGGSGSGDSASGSANGEQVFNLTEASDIPSMDPQVSTDTAGSQWISETYEGLYRMKDGEISEGIAKGEPEVSEDALTWTFNLRDNAKWSNGDPVTAHDFVYGWQRAVDPETKSEYGPYMMGGVIKNAEAIATGEKDVSELGVKADGDYKLVVELEKPVPYFESLTAFTTFFPVNQKFVEEQGDKFALEADTMISNGPFKMSEWNHGSSFKFVKNEDYWDAETVQLEEINVQVVKDLATGVNLYDTGEIDRTPLSSEFVNQKINDPGFATYLEAGPWYLKLNQKRNGEDTPLANINVRKAIAQAIDKKGLVDVVLNNGSTEINGLIPEGFYSNEDGQDFREASGDYLTYDVEAAKESWEKAKEELGTEEVTVEILTGDTTTSTQMVDYFQEQLESNLEGLTVKTLKVPFQQRLELDTAEDYDIEVAGWNPDYVDPYTFLSLFETDGENNHMNYSSEAYDTAVERSVNENALDPEARWNDALEAEKILMEDAAIAPIYQDGRSYLISPKLKNVYKNQTGARWEFKWAYADNAAAENAQ</sequence>
<dbReference type="AlphaFoldDB" id="A0A285NYL5"/>
<name>A0A285NYL5_9BACI</name>
<evidence type="ECO:0000256" key="7">
    <source>
        <dbReference type="ARBA" id="ARBA00023288"/>
    </source>
</evidence>
<comment type="similarity">
    <text evidence="2">Belongs to the bacterial solute-binding protein 5 family.</text>
</comment>
<dbReference type="PROSITE" id="PS01040">
    <property type="entry name" value="SBP_BACTERIAL_5"/>
    <property type="match status" value="1"/>
</dbReference>
<keyword evidence="4 9" id="KW-0732">Signal</keyword>
<organism evidence="11 12">
    <name type="scientific">Terribacillus aidingensis</name>
    <dbReference type="NCBI Taxonomy" id="586416"/>
    <lineage>
        <taxon>Bacteria</taxon>
        <taxon>Bacillati</taxon>
        <taxon>Bacillota</taxon>
        <taxon>Bacilli</taxon>
        <taxon>Bacillales</taxon>
        <taxon>Bacillaceae</taxon>
        <taxon>Terribacillus</taxon>
    </lineage>
</organism>
<feature type="chain" id="PRO_5038402694" evidence="9">
    <location>
        <begin position="22"/>
        <end position="567"/>
    </location>
</feature>
<evidence type="ECO:0000256" key="2">
    <source>
        <dbReference type="ARBA" id="ARBA00005695"/>
    </source>
</evidence>
<evidence type="ECO:0000259" key="10">
    <source>
        <dbReference type="Pfam" id="PF00496"/>
    </source>
</evidence>
<dbReference type="InterPro" id="IPR023765">
    <property type="entry name" value="SBP_5_CS"/>
</dbReference>
<evidence type="ECO:0000256" key="9">
    <source>
        <dbReference type="SAM" id="SignalP"/>
    </source>
</evidence>
<feature type="domain" description="Solute-binding protein family 5" evidence="10">
    <location>
        <begin position="91"/>
        <end position="478"/>
    </location>
</feature>
<evidence type="ECO:0000313" key="11">
    <source>
        <dbReference type="EMBL" id="SNZ14298.1"/>
    </source>
</evidence>
<dbReference type="Gene3D" id="3.10.105.10">
    <property type="entry name" value="Dipeptide-binding Protein, Domain 3"/>
    <property type="match status" value="1"/>
</dbReference>
<keyword evidence="3" id="KW-0813">Transport</keyword>
<dbReference type="PANTHER" id="PTHR30290:SF10">
    <property type="entry name" value="PERIPLASMIC OLIGOPEPTIDE-BINDING PROTEIN-RELATED"/>
    <property type="match status" value="1"/>
</dbReference>
<dbReference type="PROSITE" id="PS51257">
    <property type="entry name" value="PROKAR_LIPOPROTEIN"/>
    <property type="match status" value="1"/>
</dbReference>
<evidence type="ECO:0000256" key="4">
    <source>
        <dbReference type="ARBA" id="ARBA00022729"/>
    </source>
</evidence>
<dbReference type="GO" id="GO:0030288">
    <property type="term" value="C:outer membrane-bounded periplasmic space"/>
    <property type="evidence" value="ECO:0007669"/>
    <property type="project" value="UniProtKB-ARBA"/>
</dbReference>
<dbReference type="CDD" id="cd08504">
    <property type="entry name" value="PBP2_OppA"/>
    <property type="match status" value="1"/>
</dbReference>
<dbReference type="OrthoDB" id="9801912at2"/>
<dbReference type="RefSeq" id="WP_097042271.1">
    <property type="nucleotide sequence ID" value="NZ_OBEK01000003.1"/>
</dbReference>
<dbReference type="InterPro" id="IPR039424">
    <property type="entry name" value="SBP_5"/>
</dbReference>
<evidence type="ECO:0000256" key="5">
    <source>
        <dbReference type="ARBA" id="ARBA00022856"/>
    </source>
</evidence>
<dbReference type="InterPro" id="IPR030678">
    <property type="entry name" value="Peptide/Ni-bd"/>
</dbReference>
<feature type="compositionally biased region" description="Gly residues" evidence="8">
    <location>
        <begin position="28"/>
        <end position="37"/>
    </location>
</feature>
<evidence type="ECO:0000256" key="8">
    <source>
        <dbReference type="SAM" id="MobiDB-lite"/>
    </source>
</evidence>
<dbReference type="GO" id="GO:0043190">
    <property type="term" value="C:ATP-binding cassette (ABC) transporter complex"/>
    <property type="evidence" value="ECO:0007669"/>
    <property type="project" value="InterPro"/>
</dbReference>
<dbReference type="PIRSF" id="PIRSF002741">
    <property type="entry name" value="MppA"/>
    <property type="match status" value="1"/>
</dbReference>
<evidence type="ECO:0000256" key="3">
    <source>
        <dbReference type="ARBA" id="ARBA00022448"/>
    </source>
</evidence>
<keyword evidence="5" id="KW-0571">Peptide transport</keyword>
<keyword evidence="6" id="KW-0564">Palmitate</keyword>
<gene>
    <name evidence="11" type="ORF">SAMN05421503_2320</name>
</gene>
<evidence type="ECO:0000256" key="1">
    <source>
        <dbReference type="ARBA" id="ARBA00004193"/>
    </source>
</evidence>
<dbReference type="Pfam" id="PF00496">
    <property type="entry name" value="SBP_bac_5"/>
    <property type="match status" value="1"/>
</dbReference>
<accession>A0A285NYL5</accession>
<feature type="region of interest" description="Disordered" evidence="8">
    <location>
        <begin position="26"/>
        <end position="46"/>
    </location>
</feature>
<dbReference type="GO" id="GO:1904680">
    <property type="term" value="F:peptide transmembrane transporter activity"/>
    <property type="evidence" value="ECO:0007669"/>
    <property type="project" value="TreeGrafter"/>
</dbReference>
<protein>
    <submittedName>
        <fullName evidence="11">Oligopeptide transport system substrate-binding protein</fullName>
    </submittedName>
</protein>
<reference evidence="12" key="1">
    <citation type="submission" date="2017-09" db="EMBL/GenBank/DDBJ databases">
        <authorList>
            <person name="Varghese N."/>
            <person name="Submissions S."/>
        </authorList>
    </citation>
    <scope>NUCLEOTIDE SEQUENCE [LARGE SCALE GENOMIC DNA]</scope>
    <source>
        <strain evidence="12">CGMCC 1.8913</strain>
    </source>
</reference>
<evidence type="ECO:0000256" key="6">
    <source>
        <dbReference type="ARBA" id="ARBA00023139"/>
    </source>
</evidence>
<keyword evidence="12" id="KW-1185">Reference proteome</keyword>
<dbReference type="Gene3D" id="3.90.76.10">
    <property type="entry name" value="Dipeptide-binding Protein, Domain 1"/>
    <property type="match status" value="1"/>
</dbReference>
<evidence type="ECO:0000313" key="12">
    <source>
        <dbReference type="Proteomes" id="UP000219356"/>
    </source>
</evidence>
<dbReference type="FunFam" id="3.90.76.10:FF:000001">
    <property type="entry name" value="Oligopeptide ABC transporter substrate-binding protein"/>
    <property type="match status" value="1"/>
</dbReference>
<dbReference type="GO" id="GO:0015833">
    <property type="term" value="P:peptide transport"/>
    <property type="evidence" value="ECO:0007669"/>
    <property type="project" value="UniProtKB-KW"/>
</dbReference>
<keyword evidence="5" id="KW-0653">Protein transport</keyword>
<dbReference type="SUPFAM" id="SSF53850">
    <property type="entry name" value="Periplasmic binding protein-like II"/>
    <property type="match status" value="1"/>
</dbReference>